<keyword evidence="7" id="KW-0479">Metal-binding</keyword>
<feature type="compositionally biased region" description="Acidic residues" evidence="14">
    <location>
        <begin position="374"/>
        <end position="387"/>
    </location>
</feature>
<evidence type="ECO:0000256" key="8">
    <source>
        <dbReference type="ARBA" id="ARBA00022801"/>
    </source>
</evidence>
<gene>
    <name evidence="16" type="ORF">OFUS_LOCUS20626</name>
</gene>
<comment type="cofactor">
    <cofactor evidence="1">
        <name>Zn(2+)</name>
        <dbReference type="ChEBI" id="CHEBI:29105"/>
    </cofactor>
</comment>
<dbReference type="Gene3D" id="1.25.10.10">
    <property type="entry name" value="Leucine-rich Repeat Variant"/>
    <property type="match status" value="1"/>
</dbReference>
<feature type="compositionally biased region" description="Acidic residues" evidence="14">
    <location>
        <begin position="611"/>
        <end position="623"/>
    </location>
</feature>
<evidence type="ECO:0000256" key="9">
    <source>
        <dbReference type="ARBA" id="ARBA00022833"/>
    </source>
</evidence>
<feature type="compositionally biased region" description="Basic residues" evidence="14">
    <location>
        <begin position="560"/>
        <end position="571"/>
    </location>
</feature>
<feature type="region of interest" description="Disordered" evidence="14">
    <location>
        <begin position="535"/>
        <end position="628"/>
    </location>
</feature>
<keyword evidence="17" id="KW-1185">Reference proteome</keyword>
<comment type="similarity">
    <text evidence="3 13">Belongs to the peptidase M14 family.</text>
</comment>
<keyword evidence="8" id="KW-0378">Hydrolase</keyword>
<dbReference type="EMBL" id="CAIIXF020000010">
    <property type="protein sequence ID" value="CAH1796186.1"/>
    <property type="molecule type" value="Genomic_DNA"/>
</dbReference>
<dbReference type="GO" id="GO:0008270">
    <property type="term" value="F:zinc ion binding"/>
    <property type="evidence" value="ECO:0007669"/>
    <property type="project" value="InterPro"/>
</dbReference>
<dbReference type="FunFam" id="2.60.40.3120:FF:000001">
    <property type="entry name" value="cytosolic carboxypeptidase 1 isoform X1"/>
    <property type="match status" value="1"/>
</dbReference>
<evidence type="ECO:0000256" key="7">
    <source>
        <dbReference type="ARBA" id="ARBA00022723"/>
    </source>
</evidence>
<feature type="active site" description="Proton donor/acceptor" evidence="13">
    <location>
        <position position="1127"/>
    </location>
</feature>
<dbReference type="InterPro" id="IPR033852">
    <property type="entry name" value="CBPC1/4"/>
</dbReference>
<evidence type="ECO:0000256" key="13">
    <source>
        <dbReference type="PROSITE-ProRule" id="PRU01379"/>
    </source>
</evidence>
<keyword evidence="4" id="KW-0963">Cytoplasm</keyword>
<dbReference type="Proteomes" id="UP000749559">
    <property type="component" value="Unassembled WGS sequence"/>
</dbReference>
<evidence type="ECO:0000256" key="1">
    <source>
        <dbReference type="ARBA" id="ARBA00001947"/>
    </source>
</evidence>
<evidence type="ECO:0000259" key="15">
    <source>
        <dbReference type="PROSITE" id="PS52035"/>
    </source>
</evidence>
<evidence type="ECO:0000313" key="17">
    <source>
        <dbReference type="Proteomes" id="UP000749559"/>
    </source>
</evidence>
<proteinExistence type="inferred from homology"/>
<feature type="compositionally biased region" description="Polar residues" evidence="14">
    <location>
        <begin position="357"/>
        <end position="368"/>
    </location>
</feature>
<keyword evidence="9" id="KW-0862">Zinc</keyword>
<feature type="compositionally biased region" description="Acidic residues" evidence="14">
    <location>
        <begin position="1225"/>
        <end position="1236"/>
    </location>
</feature>
<evidence type="ECO:0000256" key="3">
    <source>
        <dbReference type="ARBA" id="ARBA00005988"/>
    </source>
</evidence>
<dbReference type="OrthoDB" id="10253041at2759"/>
<accession>A0A8J1XUB0</accession>
<keyword evidence="5" id="KW-0121">Carboxypeptidase</keyword>
<comment type="caution">
    <text evidence="16">The sequence shown here is derived from an EMBL/GenBank/DDBJ whole genome shotgun (WGS) entry which is preliminary data.</text>
</comment>
<dbReference type="PROSITE" id="PS52035">
    <property type="entry name" value="PEPTIDASE_M14"/>
    <property type="match status" value="1"/>
</dbReference>
<keyword evidence="10" id="KW-0482">Metalloprotease</keyword>
<dbReference type="Pfam" id="PF18027">
    <property type="entry name" value="Pepdidase_M14_N"/>
    <property type="match status" value="1"/>
</dbReference>
<dbReference type="SUPFAM" id="SSF48371">
    <property type="entry name" value="ARM repeat"/>
    <property type="match status" value="1"/>
</dbReference>
<comment type="catalytic activity">
    <reaction evidence="11">
        <text>C-terminal L-alpha-aminoacyl-L-glutamyl-L-glutamyl-[tubulin] + H2O = C-terminal L-alpha-aminoacyl-L-glutamyl-[tubulin] + L-glutamate</text>
        <dbReference type="Rhea" id="RHEA:63792"/>
        <dbReference type="Rhea" id="RHEA-COMP:16435"/>
        <dbReference type="Rhea" id="RHEA-COMP:16436"/>
        <dbReference type="ChEBI" id="CHEBI:15377"/>
        <dbReference type="ChEBI" id="CHEBI:29985"/>
        <dbReference type="ChEBI" id="CHEBI:149555"/>
        <dbReference type="ChEBI" id="CHEBI:149556"/>
        <dbReference type="EC" id="3.4.17.24"/>
    </reaction>
    <physiologicalReaction direction="left-to-right" evidence="11">
        <dbReference type="Rhea" id="RHEA:63793"/>
    </physiologicalReaction>
</comment>
<evidence type="ECO:0000313" key="16">
    <source>
        <dbReference type="EMBL" id="CAH1796186.1"/>
    </source>
</evidence>
<evidence type="ECO:0000256" key="4">
    <source>
        <dbReference type="ARBA" id="ARBA00022490"/>
    </source>
</evidence>
<dbReference type="InterPro" id="IPR000834">
    <property type="entry name" value="Peptidase_M14"/>
</dbReference>
<dbReference type="SUPFAM" id="SSF53187">
    <property type="entry name" value="Zn-dependent exopeptidases"/>
    <property type="match status" value="1"/>
</dbReference>
<organism evidence="16 17">
    <name type="scientific">Owenia fusiformis</name>
    <name type="common">Polychaete worm</name>
    <dbReference type="NCBI Taxonomy" id="6347"/>
    <lineage>
        <taxon>Eukaryota</taxon>
        <taxon>Metazoa</taxon>
        <taxon>Spiralia</taxon>
        <taxon>Lophotrochozoa</taxon>
        <taxon>Annelida</taxon>
        <taxon>Polychaeta</taxon>
        <taxon>Sedentaria</taxon>
        <taxon>Canalipalpata</taxon>
        <taxon>Sabellida</taxon>
        <taxon>Oweniida</taxon>
        <taxon>Oweniidae</taxon>
        <taxon>Owenia</taxon>
    </lineage>
</organism>
<dbReference type="InterPro" id="IPR011989">
    <property type="entry name" value="ARM-like"/>
</dbReference>
<evidence type="ECO:0000256" key="14">
    <source>
        <dbReference type="SAM" id="MobiDB-lite"/>
    </source>
</evidence>
<name>A0A8J1XUB0_OWEFU</name>
<evidence type="ECO:0000256" key="2">
    <source>
        <dbReference type="ARBA" id="ARBA00004496"/>
    </source>
</evidence>
<feature type="region of interest" description="Disordered" evidence="14">
    <location>
        <begin position="1200"/>
        <end position="1248"/>
    </location>
</feature>
<dbReference type="Pfam" id="PF25571">
    <property type="entry name" value="TPR_CCP1_N"/>
    <property type="match status" value="1"/>
</dbReference>
<dbReference type="Gene3D" id="3.40.630.10">
    <property type="entry name" value="Zn peptidases"/>
    <property type="match status" value="1"/>
</dbReference>
<dbReference type="GO" id="GO:0005737">
    <property type="term" value="C:cytoplasm"/>
    <property type="evidence" value="ECO:0007669"/>
    <property type="project" value="UniProtKB-SubCell"/>
</dbReference>
<feature type="compositionally biased region" description="Low complexity" evidence="14">
    <location>
        <begin position="572"/>
        <end position="581"/>
    </location>
</feature>
<evidence type="ECO:0000256" key="10">
    <source>
        <dbReference type="ARBA" id="ARBA00023049"/>
    </source>
</evidence>
<dbReference type="Pfam" id="PF00246">
    <property type="entry name" value="Peptidase_M14"/>
    <property type="match status" value="1"/>
</dbReference>
<dbReference type="Gene3D" id="2.60.40.3120">
    <property type="match status" value="1"/>
</dbReference>
<dbReference type="InterPro" id="IPR040626">
    <property type="entry name" value="Pepdidase_M14_N"/>
</dbReference>
<feature type="compositionally biased region" description="Low complexity" evidence="14">
    <location>
        <begin position="1213"/>
        <end position="1224"/>
    </location>
</feature>
<dbReference type="EC" id="3.4.17.24" evidence="12"/>
<feature type="domain" description="Peptidase M14" evidence="15">
    <location>
        <begin position="871"/>
        <end position="1163"/>
    </location>
</feature>
<protein>
    <recommendedName>
        <fullName evidence="12">tubulin-glutamate carboxypeptidase</fullName>
        <ecNumber evidence="12">3.4.17.24</ecNumber>
    </recommendedName>
</protein>
<sequence>MERGSRVKGLIDSLDKLNVQRGLTPDDLQQSRYVTSKLLQYVSNTQDKVHRDLFLKNISNLEVLLSTLENSSDNCVRQNVLYVLIELIGKSHTGKRATVMVQQGATQVLFHLLVDDNKTAENDDLQITIHQVLAKLGPKDRKFGVKARLSQALAVTLNIVRNHTSSPKSIQPVLQVLKQLANNAVNASYLGKNGAISYLFKIVSVCGRKHLTILKCALDTLGSLVKSKSNSARAIGHGGVPMLMSSFYDWHKVDTKNRHTNLRKSILNILKHITNLKSGRKALIEGDGIRILYTTCQETLQVRELESVIFVASLILRKCFPKNRLPLQNVCSAISCSLPESDFHIPESYLNPDLQDPTFSHNAASSTGCHGDDSSLDNDDDISSDDNDAAKLESEDDLDGERERAPPSVQSASELAAAYSQFFPEIAEFLSTEEDQGAKARAPVGSQSDSVLHTPYRSLAASGRYSMPNLPSASAEEIMLGFNDMSMHDGSRHKETYTRKSDLNIRDNITSVNFAGMSMERRTSDNQSDITLDETETLGFQTSAKVPIRRPQQSTSNKSPKVKRKAKRKQKTQSPSKMKSPSKMDDWFTSDLQSSLSITQISPRDTKEETPSEESLSEEEEPGVYEGPDTYASIAAKTKGVGRWNKIAFPDLHGHKPPPFPEPLYERKFGVQRCKVFEDIDRMINPDQVMEHVVFDLDAIVASAGDTYNSRYSVNSNRDASRIGRIEDYSDYLKFNSQFESGNLRKAIQVRELEYDLILSPDVNTNHHHQWFYFEVSNMKAGMKYRFNIVNCEKVNSQFNFGMQPVMFSVREAMEGRPYWTRVGSEICYYRNHFTRSSQVTGGVKGKSYYTTTFTIMFPHTRDVCYLAYHFPYTYSTLQANLFKWSNIYDKQSIYYRQQTLTHTLTGNPVPLLTITAYPTSQDQEGLDQFRSRPYIFLSARVHPGESNASWVMKGSLDLLLSSKPQAQQLREMYIFKVVPMLNPDGVINGTHRCSMVAEDLNRRWLHPCPKLHPTIYHTKGLLQYMQSINKAPLVFCDYHGHSRRKNVFMYGCSPSMSWMNEDLDNPAISSNKVEDTGYKTLPRLLQSSAASFSLGNCSFMVEKSKEATARVVVWRQIGVVRSYTMESTYCGCDQGAYRGNHINTRMLEEMGRKFCEALLKVRSRHAKLASFGSLAGALASDSNISIHSDPCEGAMAFPSVPSSSKDFELQESDSSSNSDSQCSDSDELDDMEEVEGIMGDEGVYEYP</sequence>
<dbReference type="CDD" id="cd06906">
    <property type="entry name" value="M14_Nna1"/>
    <property type="match status" value="1"/>
</dbReference>
<dbReference type="AlphaFoldDB" id="A0A8J1XUB0"/>
<dbReference type="InterPro" id="IPR050821">
    <property type="entry name" value="Cytosolic_carboxypeptidase"/>
</dbReference>
<dbReference type="PANTHER" id="PTHR12756:SF11">
    <property type="entry name" value="CYTOSOLIC CARBOXYPEPTIDASE 1"/>
    <property type="match status" value="1"/>
</dbReference>
<dbReference type="GO" id="GO:0006508">
    <property type="term" value="P:proteolysis"/>
    <property type="evidence" value="ECO:0007669"/>
    <property type="project" value="UniProtKB-KW"/>
</dbReference>
<evidence type="ECO:0000256" key="11">
    <source>
        <dbReference type="ARBA" id="ARBA00024524"/>
    </source>
</evidence>
<dbReference type="PANTHER" id="PTHR12756">
    <property type="entry name" value="CYTOSOLIC CARBOXYPEPTIDASE"/>
    <property type="match status" value="1"/>
</dbReference>
<keyword evidence="6" id="KW-0645">Protease</keyword>
<feature type="region of interest" description="Disordered" evidence="14">
    <location>
        <begin position="354"/>
        <end position="411"/>
    </location>
</feature>
<dbReference type="GO" id="GO:0004181">
    <property type="term" value="F:metallocarboxypeptidase activity"/>
    <property type="evidence" value="ECO:0007669"/>
    <property type="project" value="InterPro"/>
</dbReference>
<evidence type="ECO:0000256" key="6">
    <source>
        <dbReference type="ARBA" id="ARBA00022670"/>
    </source>
</evidence>
<evidence type="ECO:0000256" key="5">
    <source>
        <dbReference type="ARBA" id="ARBA00022645"/>
    </source>
</evidence>
<comment type="subcellular location">
    <subcellularLocation>
        <location evidence="2">Cytoplasm</location>
    </subcellularLocation>
</comment>
<dbReference type="InterPro" id="IPR016024">
    <property type="entry name" value="ARM-type_fold"/>
</dbReference>
<evidence type="ECO:0000256" key="12">
    <source>
        <dbReference type="ARBA" id="ARBA00026108"/>
    </source>
</evidence>
<reference evidence="16" key="1">
    <citation type="submission" date="2022-03" db="EMBL/GenBank/DDBJ databases">
        <authorList>
            <person name="Martin C."/>
        </authorList>
    </citation>
    <scope>NUCLEOTIDE SEQUENCE</scope>
</reference>
<feature type="compositionally biased region" description="Polar residues" evidence="14">
    <location>
        <begin position="590"/>
        <end position="603"/>
    </location>
</feature>